<proteinExistence type="predicted"/>
<dbReference type="EMBL" id="VSSQ01006403">
    <property type="protein sequence ID" value="MPM32579.1"/>
    <property type="molecule type" value="Genomic_DNA"/>
</dbReference>
<reference evidence="1" key="1">
    <citation type="submission" date="2019-08" db="EMBL/GenBank/DDBJ databases">
        <authorList>
            <person name="Kucharzyk K."/>
            <person name="Murdoch R.W."/>
            <person name="Higgins S."/>
            <person name="Loffler F."/>
        </authorList>
    </citation>
    <scope>NUCLEOTIDE SEQUENCE</scope>
</reference>
<gene>
    <name evidence="1" type="ORF">SDC9_79143</name>
</gene>
<sequence>MFTLCGNDFEHDFLYLLVVASGTRRDIGKRCRVDVEGLYVDEDFVVVNLIHVVVDFVCRLRQHAFRLNDAVCAVLVSFFHVVIFVFRFGPGSNPVDSIRGNLFLFTHNGFNPRIARASAGVAISRFRSFAI</sequence>
<accession>A0A644YW78</accession>
<evidence type="ECO:0000313" key="1">
    <source>
        <dbReference type="EMBL" id="MPM32579.1"/>
    </source>
</evidence>
<dbReference type="AlphaFoldDB" id="A0A644YW78"/>
<organism evidence="1">
    <name type="scientific">bioreactor metagenome</name>
    <dbReference type="NCBI Taxonomy" id="1076179"/>
    <lineage>
        <taxon>unclassified sequences</taxon>
        <taxon>metagenomes</taxon>
        <taxon>ecological metagenomes</taxon>
    </lineage>
</organism>
<protein>
    <submittedName>
        <fullName evidence="1">Uncharacterized protein</fullName>
    </submittedName>
</protein>
<name>A0A644YW78_9ZZZZ</name>
<comment type="caution">
    <text evidence="1">The sequence shown here is derived from an EMBL/GenBank/DDBJ whole genome shotgun (WGS) entry which is preliminary data.</text>
</comment>